<organism evidence="4 5">
    <name type="scientific">Halothiobacillus diazotrophicus</name>
    <dbReference type="NCBI Taxonomy" id="1860122"/>
    <lineage>
        <taxon>Bacteria</taxon>
        <taxon>Pseudomonadati</taxon>
        <taxon>Pseudomonadota</taxon>
        <taxon>Gammaproteobacteria</taxon>
        <taxon>Chromatiales</taxon>
        <taxon>Halothiobacillaceae</taxon>
        <taxon>Halothiobacillus</taxon>
    </lineage>
</organism>
<dbReference type="SMART" id="SM00267">
    <property type="entry name" value="GGDEF"/>
    <property type="match status" value="1"/>
</dbReference>
<dbReference type="EC" id="2.7.7.65" evidence="1"/>
<sequence>MIVAEGFESASRAILNYLHQEFGFKLWMTTRTEGDDWIVLQAENHGYDLHEGRVYPWSETLCARMLYDEGPRAAPSVKDVAVYAEAPLCQSLPIGAYVGVPMMRGDGSFLGTLCAMDPDPQDVDVARLVPLMELLARLLGIVLDNELKAVAQQRLLERTLEAAQTDDLTGLLNRRGWEAGIALEAARVRRYGVAVCVLVVEIAPGAEVDDALVSRAASCMRICVRESDLLARIDGSEFAVLALECGAMGSERLGDKLKAALEAEGIPAAVGGAAFDPIDEISETVAQALEAKAMDRAQMIGA</sequence>
<dbReference type="GO" id="GO:0052621">
    <property type="term" value="F:diguanylate cyclase activity"/>
    <property type="evidence" value="ECO:0007669"/>
    <property type="project" value="UniProtKB-EC"/>
</dbReference>
<dbReference type="SMART" id="SM00065">
    <property type="entry name" value="GAF"/>
    <property type="match status" value="1"/>
</dbReference>
<dbReference type="SUPFAM" id="SSF55073">
    <property type="entry name" value="Nucleotide cyclase"/>
    <property type="match status" value="1"/>
</dbReference>
<dbReference type="Pfam" id="PF00990">
    <property type="entry name" value="GGDEF"/>
    <property type="match status" value="1"/>
</dbReference>
<dbReference type="PANTHER" id="PTHR45138">
    <property type="entry name" value="REGULATORY COMPONENTS OF SENSORY TRANSDUCTION SYSTEM"/>
    <property type="match status" value="1"/>
</dbReference>
<accession>A0A191ZKA1</accession>
<dbReference type="Gene3D" id="3.30.70.270">
    <property type="match status" value="1"/>
</dbReference>
<dbReference type="Proteomes" id="UP000078596">
    <property type="component" value="Chromosome"/>
</dbReference>
<dbReference type="InterPro" id="IPR043128">
    <property type="entry name" value="Rev_trsase/Diguanyl_cyclase"/>
</dbReference>
<evidence type="ECO:0000256" key="1">
    <source>
        <dbReference type="ARBA" id="ARBA00012528"/>
    </source>
</evidence>
<name>A0A191ZKA1_9GAMM</name>
<keyword evidence="5" id="KW-1185">Reference proteome</keyword>
<dbReference type="KEGG" id="haz:A9404_05135"/>
<dbReference type="EMBL" id="CP016027">
    <property type="protein sequence ID" value="ANJ68295.1"/>
    <property type="molecule type" value="Genomic_DNA"/>
</dbReference>
<protein>
    <recommendedName>
        <fullName evidence="1">diguanylate cyclase</fullName>
        <ecNumber evidence="1">2.7.7.65</ecNumber>
    </recommendedName>
</protein>
<reference evidence="4 5" key="1">
    <citation type="submission" date="2016-06" db="EMBL/GenBank/DDBJ databases">
        <title>Insight into the functional genes involving in sulfur oxidation in Pearl River water.</title>
        <authorList>
            <person name="Luo J."/>
            <person name="Tan X."/>
            <person name="Lin W."/>
        </authorList>
    </citation>
    <scope>NUCLEOTIDE SEQUENCE [LARGE SCALE GENOMIC DNA]</scope>
    <source>
        <strain evidence="4 5">LS2</strain>
    </source>
</reference>
<dbReference type="InterPro" id="IPR000160">
    <property type="entry name" value="GGDEF_dom"/>
</dbReference>
<dbReference type="InterPro" id="IPR003018">
    <property type="entry name" value="GAF"/>
</dbReference>
<gene>
    <name evidence="4" type="ORF">A9404_05135</name>
</gene>
<dbReference type="InterPro" id="IPR029787">
    <property type="entry name" value="Nucleotide_cyclase"/>
</dbReference>
<comment type="catalytic activity">
    <reaction evidence="2">
        <text>2 GTP = 3',3'-c-di-GMP + 2 diphosphate</text>
        <dbReference type="Rhea" id="RHEA:24898"/>
        <dbReference type="ChEBI" id="CHEBI:33019"/>
        <dbReference type="ChEBI" id="CHEBI:37565"/>
        <dbReference type="ChEBI" id="CHEBI:58805"/>
        <dbReference type="EC" id="2.7.7.65"/>
    </reaction>
</comment>
<dbReference type="SUPFAM" id="SSF55781">
    <property type="entry name" value="GAF domain-like"/>
    <property type="match status" value="1"/>
</dbReference>
<evidence type="ECO:0000313" key="5">
    <source>
        <dbReference type="Proteomes" id="UP000078596"/>
    </source>
</evidence>
<dbReference type="AlphaFoldDB" id="A0A191ZKA1"/>
<dbReference type="NCBIfam" id="TIGR00254">
    <property type="entry name" value="GGDEF"/>
    <property type="match status" value="1"/>
</dbReference>
<feature type="domain" description="GGDEF" evidence="3">
    <location>
        <begin position="193"/>
        <end position="302"/>
    </location>
</feature>
<dbReference type="Pfam" id="PF01590">
    <property type="entry name" value="GAF"/>
    <property type="match status" value="1"/>
</dbReference>
<dbReference type="InterPro" id="IPR050469">
    <property type="entry name" value="Diguanylate_Cyclase"/>
</dbReference>
<dbReference type="PROSITE" id="PS50887">
    <property type="entry name" value="GGDEF"/>
    <property type="match status" value="1"/>
</dbReference>
<dbReference type="STRING" id="1860122.A9404_05135"/>
<dbReference type="Gene3D" id="3.30.450.40">
    <property type="match status" value="1"/>
</dbReference>
<evidence type="ECO:0000313" key="4">
    <source>
        <dbReference type="EMBL" id="ANJ68295.1"/>
    </source>
</evidence>
<dbReference type="PANTHER" id="PTHR45138:SF9">
    <property type="entry name" value="DIGUANYLATE CYCLASE DGCM-RELATED"/>
    <property type="match status" value="1"/>
</dbReference>
<dbReference type="InterPro" id="IPR029016">
    <property type="entry name" value="GAF-like_dom_sf"/>
</dbReference>
<evidence type="ECO:0000259" key="3">
    <source>
        <dbReference type="PROSITE" id="PS50887"/>
    </source>
</evidence>
<proteinExistence type="predicted"/>
<evidence type="ECO:0000256" key="2">
    <source>
        <dbReference type="ARBA" id="ARBA00034247"/>
    </source>
</evidence>